<feature type="binding site" evidence="10">
    <location>
        <begin position="10"/>
        <end position="15"/>
    </location>
    <ligand>
        <name>substrate</name>
    </ligand>
</feature>
<evidence type="ECO:0000256" key="11">
    <source>
        <dbReference type="RuleBase" id="RU003781"/>
    </source>
</evidence>
<evidence type="ECO:0000256" key="2">
    <source>
        <dbReference type="ARBA" id="ARBA00011738"/>
    </source>
</evidence>
<feature type="active site" description="Proton acceptor" evidence="10">
    <location>
        <position position="70"/>
    </location>
</feature>
<dbReference type="GO" id="GO:0046872">
    <property type="term" value="F:metal ion binding"/>
    <property type="evidence" value="ECO:0007669"/>
    <property type="project" value="UniProtKB-KW"/>
</dbReference>
<feature type="binding site" evidence="10">
    <location>
        <position position="176"/>
    </location>
    <ligand>
        <name>substrate</name>
    </ligand>
</feature>
<evidence type="ECO:0000256" key="7">
    <source>
        <dbReference type="ARBA" id="ARBA00023080"/>
    </source>
</evidence>
<comment type="subunit">
    <text evidence="2 10">Homodimer.</text>
</comment>
<feature type="binding site" evidence="10">
    <location>
        <begin position="153"/>
        <end position="156"/>
    </location>
    <ligand>
        <name>substrate</name>
    </ligand>
</feature>
<proteinExistence type="inferred from homology"/>
<keyword evidence="6 10" id="KW-0460">Magnesium</keyword>
<comment type="function">
    <text evidence="10">Pyrophosphatase that catalyzes the hydrolysis of nucleoside triphosphates to their monophosphate derivatives, with a high preference for the non-canonical purine nucleotides XTP (xanthosine triphosphate), dITP (deoxyinosine triphosphate) and ITP. Seems to function as a house-cleaning enzyme that removes non-canonical purine nucleotides from the nucleotide pool, thus preventing their incorporation into DNA/RNA and avoiding chromosomal lesions.</text>
</comment>
<evidence type="ECO:0000256" key="10">
    <source>
        <dbReference type="HAMAP-Rule" id="MF_01405"/>
    </source>
</evidence>
<dbReference type="CDD" id="cd00515">
    <property type="entry name" value="HAM1"/>
    <property type="match status" value="1"/>
</dbReference>
<sequence length="210" mass="22523">MPTHRIVLATANPGKIRELRSLLPPNVEVVSAPALGIRLPPETGETFVENALLKARVAAQESGLIALADDSGLEVDALGGRPGVHSARYAGEHADDAQNIARLLRELRDVPLSQRTARFRAVVAIVAPDGREAVVEGTVEGCIAEKPRGRGGFGYDPVFIPCGYDRTFAEMTLEEKNRLSHRAQALQRAVPILLDWLGCTGQAADNDDSS</sequence>
<comment type="similarity">
    <text evidence="1 10 11">Belongs to the HAM1 NTPase family.</text>
</comment>
<name>B9KZ30_THERP</name>
<keyword evidence="4 10" id="KW-0547">Nucleotide-binding</keyword>
<dbReference type="EMBL" id="CP001275">
    <property type="protein sequence ID" value="ACM04619.1"/>
    <property type="molecule type" value="Genomic_DNA"/>
</dbReference>
<dbReference type="FunFam" id="3.90.950.10:FF:000001">
    <property type="entry name" value="dITP/XTP pyrophosphatase"/>
    <property type="match status" value="1"/>
</dbReference>
<evidence type="ECO:0000256" key="9">
    <source>
        <dbReference type="ARBA" id="ARBA00052017"/>
    </source>
</evidence>
<dbReference type="RefSeq" id="WP_012642129.1">
    <property type="nucleotide sequence ID" value="NC_011959.1"/>
</dbReference>
<gene>
    <name evidence="12" type="primary">rdgB</name>
    <name evidence="12" type="ordered locus">trd_0741</name>
</gene>
<dbReference type="STRING" id="309801.trd_0741"/>
<dbReference type="NCBIfam" id="TIGR00042">
    <property type="entry name" value="RdgB/HAM1 family non-canonical purine NTP pyrophosphatase"/>
    <property type="match status" value="1"/>
</dbReference>
<reference evidence="12 13" key="1">
    <citation type="journal article" date="2009" name="PLoS ONE">
        <title>Complete genome sequence of the aerobic CO-oxidizing thermophile Thermomicrobium roseum.</title>
        <authorList>
            <person name="Wu D."/>
            <person name="Raymond J."/>
            <person name="Wu M."/>
            <person name="Chatterji S."/>
            <person name="Ren Q."/>
            <person name="Graham J.E."/>
            <person name="Bryant D.A."/>
            <person name="Robb F."/>
            <person name="Colman A."/>
            <person name="Tallon L.J."/>
            <person name="Badger J.H."/>
            <person name="Madupu R."/>
            <person name="Ward N.L."/>
            <person name="Eisen J.A."/>
        </authorList>
    </citation>
    <scope>NUCLEOTIDE SEQUENCE [LARGE SCALE GENOMIC DNA]</scope>
    <source>
        <strain evidence="13">ATCC 27502 / DSM 5159 / P-2</strain>
    </source>
</reference>
<dbReference type="GO" id="GO:0009146">
    <property type="term" value="P:purine nucleoside triphosphate catabolic process"/>
    <property type="evidence" value="ECO:0007669"/>
    <property type="project" value="UniProtKB-UniRule"/>
</dbReference>
<dbReference type="GO" id="GO:0005829">
    <property type="term" value="C:cytosol"/>
    <property type="evidence" value="ECO:0007669"/>
    <property type="project" value="TreeGrafter"/>
</dbReference>
<dbReference type="PANTHER" id="PTHR11067">
    <property type="entry name" value="INOSINE TRIPHOSPHATE PYROPHOSPHATASE/HAM1 PROTEIN"/>
    <property type="match status" value="1"/>
</dbReference>
<dbReference type="GO" id="GO:0035870">
    <property type="term" value="F:dITP diphosphatase activity"/>
    <property type="evidence" value="ECO:0007669"/>
    <property type="project" value="UniProtKB-UniRule"/>
</dbReference>
<dbReference type="AlphaFoldDB" id="B9KZ30"/>
<evidence type="ECO:0000256" key="4">
    <source>
        <dbReference type="ARBA" id="ARBA00022741"/>
    </source>
</evidence>
<dbReference type="Pfam" id="PF01725">
    <property type="entry name" value="Ham1p_like"/>
    <property type="match status" value="1"/>
</dbReference>
<evidence type="ECO:0000313" key="12">
    <source>
        <dbReference type="EMBL" id="ACM04619.1"/>
    </source>
</evidence>
<dbReference type="EC" id="3.6.1.66" evidence="10"/>
<evidence type="ECO:0000256" key="1">
    <source>
        <dbReference type="ARBA" id="ARBA00008023"/>
    </source>
</evidence>
<feature type="binding site" evidence="10">
    <location>
        <begin position="181"/>
        <end position="182"/>
    </location>
    <ligand>
        <name>substrate</name>
    </ligand>
</feature>
<evidence type="ECO:0000256" key="8">
    <source>
        <dbReference type="ARBA" id="ARBA00051875"/>
    </source>
</evidence>
<dbReference type="OrthoDB" id="9807456at2"/>
<dbReference type="HOGENOM" id="CLU_082080_0_2_0"/>
<comment type="catalytic activity">
    <reaction evidence="10">
        <text>ITP + H2O = IMP + diphosphate + H(+)</text>
        <dbReference type="Rhea" id="RHEA:29399"/>
        <dbReference type="ChEBI" id="CHEBI:15377"/>
        <dbReference type="ChEBI" id="CHEBI:15378"/>
        <dbReference type="ChEBI" id="CHEBI:33019"/>
        <dbReference type="ChEBI" id="CHEBI:58053"/>
        <dbReference type="ChEBI" id="CHEBI:61402"/>
        <dbReference type="EC" id="3.6.1.66"/>
    </reaction>
</comment>
<dbReference type="GO" id="GO:0036220">
    <property type="term" value="F:ITP diphosphatase activity"/>
    <property type="evidence" value="ECO:0007669"/>
    <property type="project" value="UniProtKB-UniRule"/>
</dbReference>
<organism evidence="12 13">
    <name type="scientific">Thermomicrobium roseum (strain ATCC 27502 / DSM 5159 / P-2)</name>
    <dbReference type="NCBI Taxonomy" id="309801"/>
    <lineage>
        <taxon>Bacteria</taxon>
        <taxon>Pseudomonadati</taxon>
        <taxon>Thermomicrobiota</taxon>
        <taxon>Thermomicrobia</taxon>
        <taxon>Thermomicrobiales</taxon>
        <taxon>Thermomicrobiaceae</taxon>
        <taxon>Thermomicrobium</taxon>
    </lineage>
</organism>
<protein>
    <recommendedName>
        <fullName evidence="10">dITP/XTP pyrophosphatase</fullName>
        <ecNumber evidence="10">3.6.1.66</ecNumber>
    </recommendedName>
    <alternativeName>
        <fullName evidence="10">Non-canonical purine NTP pyrophosphatase</fullName>
    </alternativeName>
    <alternativeName>
        <fullName evidence="10">Non-standard purine NTP pyrophosphatase</fullName>
    </alternativeName>
    <alternativeName>
        <fullName evidence="10">Nucleoside-triphosphate diphosphatase</fullName>
    </alternativeName>
    <alternativeName>
        <fullName evidence="10">Nucleoside-triphosphate pyrophosphatase</fullName>
        <shortName evidence="10">NTPase</shortName>
    </alternativeName>
</protein>
<dbReference type="GO" id="GO:0036222">
    <property type="term" value="F:XTP diphosphatase activity"/>
    <property type="evidence" value="ECO:0007669"/>
    <property type="project" value="UniProtKB-UniRule"/>
</dbReference>
<dbReference type="Proteomes" id="UP000000447">
    <property type="component" value="Chromosome"/>
</dbReference>
<dbReference type="GO" id="GO:0017111">
    <property type="term" value="F:ribonucleoside triphosphate phosphatase activity"/>
    <property type="evidence" value="ECO:0007669"/>
    <property type="project" value="InterPro"/>
</dbReference>
<feature type="binding site" evidence="10">
    <location>
        <position position="70"/>
    </location>
    <ligand>
        <name>Mg(2+)</name>
        <dbReference type="ChEBI" id="CHEBI:18420"/>
    </ligand>
</feature>
<keyword evidence="7 10" id="KW-0546">Nucleotide metabolism</keyword>
<keyword evidence="3 10" id="KW-0479">Metal-binding</keyword>
<dbReference type="SUPFAM" id="SSF52972">
    <property type="entry name" value="ITPase-like"/>
    <property type="match status" value="1"/>
</dbReference>
<dbReference type="InterPro" id="IPR002637">
    <property type="entry name" value="RdgB/HAM1"/>
</dbReference>
<dbReference type="GO" id="GO:0009117">
    <property type="term" value="P:nucleotide metabolic process"/>
    <property type="evidence" value="ECO:0007669"/>
    <property type="project" value="UniProtKB-KW"/>
</dbReference>
<accession>B9KZ30</accession>
<comment type="catalytic activity">
    <reaction evidence="9 10">
        <text>XTP + H2O = XMP + diphosphate + H(+)</text>
        <dbReference type="Rhea" id="RHEA:28610"/>
        <dbReference type="ChEBI" id="CHEBI:15377"/>
        <dbReference type="ChEBI" id="CHEBI:15378"/>
        <dbReference type="ChEBI" id="CHEBI:33019"/>
        <dbReference type="ChEBI" id="CHEBI:57464"/>
        <dbReference type="ChEBI" id="CHEBI:61314"/>
        <dbReference type="EC" id="3.6.1.66"/>
    </reaction>
</comment>
<evidence type="ECO:0000256" key="6">
    <source>
        <dbReference type="ARBA" id="ARBA00022842"/>
    </source>
</evidence>
<dbReference type="KEGG" id="tro:trd_0741"/>
<comment type="cofactor">
    <cofactor evidence="10">
        <name>Mg(2+)</name>
        <dbReference type="ChEBI" id="CHEBI:18420"/>
    </cofactor>
    <text evidence="10">Binds 1 Mg(2+) ion per subunit.</text>
</comment>
<dbReference type="InterPro" id="IPR020922">
    <property type="entry name" value="dITP/XTP_pyrophosphatase"/>
</dbReference>
<evidence type="ECO:0000313" key="13">
    <source>
        <dbReference type="Proteomes" id="UP000000447"/>
    </source>
</evidence>
<evidence type="ECO:0000256" key="3">
    <source>
        <dbReference type="ARBA" id="ARBA00022723"/>
    </source>
</evidence>
<comment type="caution">
    <text evidence="10">Lacks conserved residue(s) required for the propagation of feature annotation.</text>
</comment>
<dbReference type="PANTHER" id="PTHR11067:SF9">
    <property type="entry name" value="INOSINE TRIPHOSPHATE PYROPHOSPHATASE"/>
    <property type="match status" value="1"/>
</dbReference>
<dbReference type="HAMAP" id="MF_01405">
    <property type="entry name" value="Non_canon_purine_NTPase"/>
    <property type="match status" value="1"/>
</dbReference>
<keyword evidence="5 10" id="KW-0378">Hydrolase</keyword>
<dbReference type="NCBIfam" id="NF011397">
    <property type="entry name" value="PRK14822.1"/>
    <property type="match status" value="1"/>
</dbReference>
<dbReference type="Gene3D" id="3.90.950.10">
    <property type="match status" value="1"/>
</dbReference>
<dbReference type="InterPro" id="IPR029001">
    <property type="entry name" value="ITPase-like_fam"/>
</dbReference>
<evidence type="ECO:0000256" key="5">
    <source>
        <dbReference type="ARBA" id="ARBA00022801"/>
    </source>
</evidence>
<dbReference type="GO" id="GO:0000166">
    <property type="term" value="F:nucleotide binding"/>
    <property type="evidence" value="ECO:0007669"/>
    <property type="project" value="UniProtKB-KW"/>
</dbReference>
<feature type="binding site" evidence="10">
    <location>
        <position position="71"/>
    </location>
    <ligand>
        <name>substrate</name>
    </ligand>
</feature>
<keyword evidence="13" id="KW-1185">Reference proteome</keyword>
<comment type="catalytic activity">
    <reaction evidence="8 10">
        <text>dITP + H2O = dIMP + diphosphate + H(+)</text>
        <dbReference type="Rhea" id="RHEA:28342"/>
        <dbReference type="ChEBI" id="CHEBI:15377"/>
        <dbReference type="ChEBI" id="CHEBI:15378"/>
        <dbReference type="ChEBI" id="CHEBI:33019"/>
        <dbReference type="ChEBI" id="CHEBI:61194"/>
        <dbReference type="ChEBI" id="CHEBI:61382"/>
        <dbReference type="EC" id="3.6.1.66"/>
    </reaction>
</comment>
<dbReference type="eggNOG" id="COG0127">
    <property type="taxonomic scope" value="Bacteria"/>
</dbReference>